<protein>
    <submittedName>
        <fullName evidence="1">Uncharacterized protein</fullName>
    </submittedName>
</protein>
<gene>
    <name evidence="1" type="ORF">L9F63_005392</name>
</gene>
<proteinExistence type="predicted"/>
<accession>A0AAD7ZDL0</accession>
<feature type="non-terminal residue" evidence="1">
    <location>
        <position position="1"/>
    </location>
</feature>
<feature type="non-terminal residue" evidence="1">
    <location>
        <position position="76"/>
    </location>
</feature>
<comment type="caution">
    <text evidence="1">The sequence shown here is derived from an EMBL/GenBank/DDBJ whole genome shotgun (WGS) entry which is preliminary data.</text>
</comment>
<dbReference type="AlphaFoldDB" id="A0AAD7ZDL0"/>
<reference evidence="1" key="1">
    <citation type="journal article" date="2023" name="IScience">
        <title>Live-bearing cockroach genome reveals convergent evolutionary mechanisms linked to viviparity in insects and beyond.</title>
        <authorList>
            <person name="Fouks B."/>
            <person name="Harrison M.C."/>
            <person name="Mikhailova A.A."/>
            <person name="Marchal E."/>
            <person name="English S."/>
            <person name="Carruthers M."/>
            <person name="Jennings E.C."/>
            <person name="Chiamaka E.L."/>
            <person name="Frigard R.A."/>
            <person name="Pippel M."/>
            <person name="Attardo G.M."/>
            <person name="Benoit J.B."/>
            <person name="Bornberg-Bauer E."/>
            <person name="Tobe S.S."/>
        </authorList>
    </citation>
    <scope>NUCLEOTIDE SEQUENCE</scope>
    <source>
        <strain evidence="1">Stay&amp;Tobe</strain>
    </source>
</reference>
<reference evidence="1" key="2">
    <citation type="submission" date="2023-05" db="EMBL/GenBank/DDBJ databases">
        <authorList>
            <person name="Fouks B."/>
        </authorList>
    </citation>
    <scope>NUCLEOTIDE SEQUENCE</scope>
    <source>
        <strain evidence="1">Stay&amp;Tobe</strain>
        <tissue evidence="1">Testes</tissue>
    </source>
</reference>
<keyword evidence="2" id="KW-1185">Reference proteome</keyword>
<sequence length="76" mass="8594">LLSVTQTNGSHRVTNLYCKEDVPEFITDDGLNTSEAYSNVSRLLPQIAHGAFFRQKLNNNVLHNRRVYLLLAHGVL</sequence>
<evidence type="ECO:0000313" key="1">
    <source>
        <dbReference type="EMBL" id="KAJ9578386.1"/>
    </source>
</evidence>
<evidence type="ECO:0000313" key="2">
    <source>
        <dbReference type="Proteomes" id="UP001233999"/>
    </source>
</evidence>
<dbReference type="Proteomes" id="UP001233999">
    <property type="component" value="Unassembled WGS sequence"/>
</dbReference>
<dbReference type="EMBL" id="JASPKZ010008884">
    <property type="protein sequence ID" value="KAJ9578386.1"/>
    <property type="molecule type" value="Genomic_DNA"/>
</dbReference>
<name>A0AAD7ZDL0_DIPPU</name>
<organism evidence="1 2">
    <name type="scientific">Diploptera punctata</name>
    <name type="common">Pacific beetle cockroach</name>
    <dbReference type="NCBI Taxonomy" id="6984"/>
    <lineage>
        <taxon>Eukaryota</taxon>
        <taxon>Metazoa</taxon>
        <taxon>Ecdysozoa</taxon>
        <taxon>Arthropoda</taxon>
        <taxon>Hexapoda</taxon>
        <taxon>Insecta</taxon>
        <taxon>Pterygota</taxon>
        <taxon>Neoptera</taxon>
        <taxon>Polyneoptera</taxon>
        <taxon>Dictyoptera</taxon>
        <taxon>Blattodea</taxon>
        <taxon>Blaberoidea</taxon>
        <taxon>Blaberidae</taxon>
        <taxon>Diplopterinae</taxon>
        <taxon>Diploptera</taxon>
    </lineage>
</organism>